<dbReference type="PANTHER" id="PTHR47723:SF23">
    <property type="entry name" value="REVERSE TRANSCRIPTASE-LIKE PROTEIN"/>
    <property type="match status" value="1"/>
</dbReference>
<feature type="compositionally biased region" description="Polar residues" evidence="1">
    <location>
        <begin position="54"/>
        <end position="64"/>
    </location>
</feature>
<feature type="domain" description="RNase H type-1" evidence="2">
    <location>
        <begin position="565"/>
        <end position="679"/>
    </location>
</feature>
<feature type="region of interest" description="Disordered" evidence="1">
    <location>
        <begin position="188"/>
        <end position="225"/>
    </location>
</feature>
<dbReference type="EMBL" id="MJEQ01002297">
    <property type="protein sequence ID" value="OIT27736.1"/>
    <property type="molecule type" value="Genomic_DNA"/>
</dbReference>
<name>A0A1J6KSG9_NICAT</name>
<protein>
    <recommendedName>
        <fullName evidence="2">RNase H type-1 domain-containing protein</fullName>
    </recommendedName>
</protein>
<evidence type="ECO:0000313" key="4">
    <source>
        <dbReference type="Proteomes" id="UP000187609"/>
    </source>
</evidence>
<dbReference type="InterPro" id="IPR002156">
    <property type="entry name" value="RNaseH_domain"/>
</dbReference>
<dbReference type="InterPro" id="IPR012337">
    <property type="entry name" value="RNaseH-like_sf"/>
</dbReference>
<feature type="region of interest" description="Disordered" evidence="1">
    <location>
        <begin position="54"/>
        <end position="80"/>
    </location>
</feature>
<dbReference type="GO" id="GO:0003676">
    <property type="term" value="F:nucleic acid binding"/>
    <property type="evidence" value="ECO:0007669"/>
    <property type="project" value="InterPro"/>
</dbReference>
<dbReference type="AlphaFoldDB" id="A0A1J6KSG9"/>
<reference evidence="3" key="1">
    <citation type="submission" date="2016-11" db="EMBL/GenBank/DDBJ databases">
        <title>The genome of Nicotiana attenuata.</title>
        <authorList>
            <person name="Xu S."/>
            <person name="Brockmoeller T."/>
            <person name="Gaquerel E."/>
            <person name="Navarro A."/>
            <person name="Kuhl H."/>
            <person name="Gase K."/>
            <person name="Ling Z."/>
            <person name="Zhou W."/>
            <person name="Kreitzer C."/>
            <person name="Stanke M."/>
            <person name="Tang H."/>
            <person name="Lyons E."/>
            <person name="Pandey P."/>
            <person name="Pandey S.P."/>
            <person name="Timmermann B."/>
            <person name="Baldwin I.T."/>
        </authorList>
    </citation>
    <scope>NUCLEOTIDE SEQUENCE [LARGE SCALE GENOMIC DNA]</scope>
    <source>
        <strain evidence="3">UT</strain>
    </source>
</reference>
<sequence>MPHTQKMPGNQAVIQQNQLNIDKSVETSPTLDTSTPIINSTVLTLHATVNFVPSQSKLPQNQGKQNDDLPCEGHHDQSSTLSIQTSNTYSISSQTQNTKTQNPLTVITSASQQHQVSLENAEANVYRDESKHKNQQPILPLTSFHNDWSSVNSELLTSDLHISSDDKRSPSSMLARNGGLCTDIYPTTQQPRGGAVDPKSNTFSGDSNGGNEVGNGGFQSEPMVYNTDPSPDGPTSFNFHTTTMVTSNGSDESCMGTNCKSLALLPTPPHGTDICPVVSTTGHIQSPFTLFQSSQSLRESYSTKQSSPLSTSTSTRTRQRDKRGVDSNSCGDEGEKNRILVVKRDSVLQPKRTVRQKVYSKVSTGNDYMQSQFSTNHQSRSRKVCYGDHTNTSSASTEGSHNPEFRRHFRSLLDNHRPSLAILLETHMHDHERLREEFNFSNMAQSPANGLIGGLVALGILDYITYLSHVSNNSNWILKLITYRHFNAPYKINPLTYLSLSLWNIWLARNNNCYKHITSTASKKLTTQQAAEFTYLIANMHTIRRKRQSNLNWNPPKCPYYKLNTEGAHNNCKSGIGGVIRNAKAEWLIGFAAPISADSPTTAETYALMQGLELALARNLLPLEVEVDSKEILELLNSNKDTPNNLISDCRYLLDRLGKPTVMHAYREQNGVADRPAKEGCNFDLQSTVHIFEDSPVFTRSVFEQDKSVVQEHVLNNTRPHSSNYNIVNRDVISTSNSMDRSKAVRRTITALNEGASVCNRIPEMRSPSVRTV</sequence>
<dbReference type="InterPro" id="IPR053151">
    <property type="entry name" value="RNase_H-like"/>
</dbReference>
<evidence type="ECO:0000259" key="2">
    <source>
        <dbReference type="Pfam" id="PF13456"/>
    </source>
</evidence>
<dbReference type="SUPFAM" id="SSF53098">
    <property type="entry name" value="Ribonuclease H-like"/>
    <property type="match status" value="1"/>
</dbReference>
<feature type="compositionally biased region" description="Low complexity" evidence="1">
    <location>
        <begin position="300"/>
        <end position="316"/>
    </location>
</feature>
<gene>
    <name evidence="3" type="ORF">A4A49_29956</name>
</gene>
<dbReference type="Proteomes" id="UP000187609">
    <property type="component" value="Unassembled WGS sequence"/>
</dbReference>
<dbReference type="SMR" id="A0A1J6KSG9"/>
<feature type="compositionally biased region" description="Gly residues" evidence="1">
    <location>
        <begin position="207"/>
        <end position="217"/>
    </location>
</feature>
<dbReference type="Gramene" id="OIT27736">
    <property type="protein sequence ID" value="OIT27736"/>
    <property type="gene ID" value="A4A49_29956"/>
</dbReference>
<evidence type="ECO:0000256" key="1">
    <source>
        <dbReference type="SAM" id="MobiDB-lite"/>
    </source>
</evidence>
<feature type="compositionally biased region" description="Basic and acidic residues" evidence="1">
    <location>
        <begin position="65"/>
        <end position="77"/>
    </location>
</feature>
<dbReference type="CDD" id="cd06222">
    <property type="entry name" value="RNase_H_like"/>
    <property type="match status" value="1"/>
</dbReference>
<dbReference type="GO" id="GO:0004523">
    <property type="term" value="F:RNA-DNA hybrid ribonuclease activity"/>
    <property type="evidence" value="ECO:0007669"/>
    <property type="project" value="InterPro"/>
</dbReference>
<dbReference type="Pfam" id="PF13456">
    <property type="entry name" value="RVT_3"/>
    <property type="match status" value="1"/>
</dbReference>
<organism evidence="3 4">
    <name type="scientific">Nicotiana attenuata</name>
    <name type="common">Coyote tobacco</name>
    <dbReference type="NCBI Taxonomy" id="49451"/>
    <lineage>
        <taxon>Eukaryota</taxon>
        <taxon>Viridiplantae</taxon>
        <taxon>Streptophyta</taxon>
        <taxon>Embryophyta</taxon>
        <taxon>Tracheophyta</taxon>
        <taxon>Spermatophyta</taxon>
        <taxon>Magnoliopsida</taxon>
        <taxon>eudicotyledons</taxon>
        <taxon>Gunneridae</taxon>
        <taxon>Pentapetalae</taxon>
        <taxon>asterids</taxon>
        <taxon>lamiids</taxon>
        <taxon>Solanales</taxon>
        <taxon>Solanaceae</taxon>
        <taxon>Nicotianoideae</taxon>
        <taxon>Nicotianeae</taxon>
        <taxon>Nicotiana</taxon>
    </lineage>
</organism>
<dbReference type="PANTHER" id="PTHR47723">
    <property type="entry name" value="OS05G0353850 PROTEIN"/>
    <property type="match status" value="1"/>
</dbReference>
<proteinExistence type="predicted"/>
<accession>A0A1J6KSG9</accession>
<keyword evidence="4" id="KW-1185">Reference proteome</keyword>
<dbReference type="InterPro" id="IPR036397">
    <property type="entry name" value="RNaseH_sf"/>
</dbReference>
<feature type="region of interest" description="Disordered" evidence="1">
    <location>
        <begin position="299"/>
        <end position="333"/>
    </location>
</feature>
<dbReference type="InterPro" id="IPR044730">
    <property type="entry name" value="RNase_H-like_dom_plant"/>
</dbReference>
<evidence type="ECO:0000313" key="3">
    <source>
        <dbReference type="EMBL" id="OIT27736.1"/>
    </source>
</evidence>
<dbReference type="Gene3D" id="3.30.420.10">
    <property type="entry name" value="Ribonuclease H-like superfamily/Ribonuclease H"/>
    <property type="match status" value="1"/>
</dbReference>
<comment type="caution">
    <text evidence="3">The sequence shown here is derived from an EMBL/GenBank/DDBJ whole genome shotgun (WGS) entry which is preliminary data.</text>
</comment>